<evidence type="ECO:0000256" key="6">
    <source>
        <dbReference type="ARBA" id="ARBA00038887"/>
    </source>
</evidence>
<keyword evidence="9" id="KW-1185">Reference proteome</keyword>
<evidence type="ECO:0000256" key="7">
    <source>
        <dbReference type="ARBA" id="ARBA00048451"/>
    </source>
</evidence>
<evidence type="ECO:0000256" key="4">
    <source>
        <dbReference type="ARBA" id="ARBA00022833"/>
    </source>
</evidence>
<proteinExistence type="inferred from homology"/>
<dbReference type="RefSeq" id="WP_120784832.1">
    <property type="nucleotide sequence ID" value="NZ_CP032626.1"/>
</dbReference>
<dbReference type="Gene3D" id="3.30.420.40">
    <property type="match status" value="2"/>
</dbReference>
<evidence type="ECO:0000256" key="2">
    <source>
        <dbReference type="ARBA" id="ARBA00006479"/>
    </source>
</evidence>
<dbReference type="CDD" id="cd24067">
    <property type="entry name" value="ASKHA_NBD_ROK_BsFRK-like"/>
    <property type="match status" value="1"/>
</dbReference>
<keyword evidence="3" id="KW-0479">Metal-binding</keyword>
<dbReference type="InterPro" id="IPR043129">
    <property type="entry name" value="ATPase_NBD"/>
</dbReference>
<gene>
    <name evidence="8" type="ORF">D7I45_06130</name>
</gene>
<dbReference type="InterPro" id="IPR051804">
    <property type="entry name" value="Carb_Metab_Reg_Kinase/Isom"/>
</dbReference>
<evidence type="ECO:0000256" key="5">
    <source>
        <dbReference type="ARBA" id="ARBA00022842"/>
    </source>
</evidence>
<comment type="cofactor">
    <cofactor evidence="1">
        <name>Mg(2+)</name>
        <dbReference type="ChEBI" id="CHEBI:18420"/>
    </cofactor>
</comment>
<dbReference type="PANTHER" id="PTHR42742:SF3">
    <property type="entry name" value="FRUCTOKINASE"/>
    <property type="match status" value="1"/>
</dbReference>
<name>A0A387ATU5_9LACO</name>
<organism evidence="8 9">
    <name type="scientific">Apilactobacillus bombintestini</name>
    <dbReference type="NCBI Taxonomy" id="2419772"/>
    <lineage>
        <taxon>Bacteria</taxon>
        <taxon>Bacillati</taxon>
        <taxon>Bacillota</taxon>
        <taxon>Bacilli</taxon>
        <taxon>Lactobacillales</taxon>
        <taxon>Lactobacillaceae</taxon>
        <taxon>Apilactobacillus</taxon>
    </lineage>
</organism>
<reference evidence="8 9" key="1">
    <citation type="submission" date="2018-09" db="EMBL/GenBank/DDBJ databases">
        <title>Genome sequencing of strain BHWM-4.</title>
        <authorList>
            <person name="Heo J."/>
            <person name="Kim S.-J."/>
            <person name="Kwon S.-W."/>
        </authorList>
    </citation>
    <scope>NUCLEOTIDE SEQUENCE [LARGE SCALE GENOMIC DNA]</scope>
    <source>
        <strain evidence="8 9">BHWM-4</strain>
    </source>
</reference>
<evidence type="ECO:0000256" key="3">
    <source>
        <dbReference type="ARBA" id="ARBA00022723"/>
    </source>
</evidence>
<dbReference type="EC" id="2.7.1.4" evidence="6"/>
<dbReference type="Proteomes" id="UP000272003">
    <property type="component" value="Chromosome"/>
</dbReference>
<comment type="catalytic activity">
    <reaction evidence="7">
        <text>D-fructose + ATP = D-fructose 6-phosphate + ADP + H(+)</text>
        <dbReference type="Rhea" id="RHEA:16125"/>
        <dbReference type="ChEBI" id="CHEBI:15378"/>
        <dbReference type="ChEBI" id="CHEBI:30616"/>
        <dbReference type="ChEBI" id="CHEBI:37721"/>
        <dbReference type="ChEBI" id="CHEBI:61527"/>
        <dbReference type="ChEBI" id="CHEBI:456216"/>
        <dbReference type="EC" id="2.7.1.4"/>
    </reaction>
</comment>
<comment type="similarity">
    <text evidence="2">Belongs to the ROK (NagC/XylR) family.</text>
</comment>
<dbReference type="AlphaFoldDB" id="A0A387ATU5"/>
<sequence length="296" mass="33165">MLLGSLCTNDNNQMICAVGDDHFHIKDWIVIDLDEPKVSLKKAIEYFEDFPDLQAIGISSFGPLELRTYSPQYGYIQESSRKKWQSINLLGTFKHHFKIPISFTTDVNSVAYGEYVQSILEKDPVLSLAYITIGDGVGTGIVDHGEFIGYQGSPEIGHILPQRHPDDTEFVGTCPYQKDCLEGLVSTKAIATRMHRTPAEISMYKHIWDVVAFYVAQSVLQTTLFLRPQKVILGGSLINDIELAKIKTAFADLMQDYLDVGNLDDYIVLTSQPSEKLAILGNLALAKKQRYSQVIQ</sequence>
<evidence type="ECO:0000313" key="9">
    <source>
        <dbReference type="Proteomes" id="UP000272003"/>
    </source>
</evidence>
<keyword evidence="5" id="KW-0460">Magnesium</keyword>
<dbReference type="SUPFAM" id="SSF53067">
    <property type="entry name" value="Actin-like ATPase domain"/>
    <property type="match status" value="2"/>
</dbReference>
<evidence type="ECO:0000256" key="1">
    <source>
        <dbReference type="ARBA" id="ARBA00001946"/>
    </source>
</evidence>
<dbReference type="GO" id="GO:0046872">
    <property type="term" value="F:metal ion binding"/>
    <property type="evidence" value="ECO:0007669"/>
    <property type="project" value="UniProtKB-KW"/>
</dbReference>
<dbReference type="Pfam" id="PF00480">
    <property type="entry name" value="ROK"/>
    <property type="match status" value="1"/>
</dbReference>
<dbReference type="GO" id="GO:0008865">
    <property type="term" value="F:fructokinase activity"/>
    <property type="evidence" value="ECO:0007669"/>
    <property type="project" value="UniProtKB-EC"/>
</dbReference>
<accession>A0A387ATU5</accession>
<dbReference type="OrthoDB" id="9795247at2"/>
<keyword evidence="4" id="KW-0862">Zinc</keyword>
<dbReference type="KEGG" id="abom:D7I45_06130"/>
<dbReference type="PANTHER" id="PTHR42742">
    <property type="entry name" value="TRANSCRIPTIONAL REPRESSOR MPRA"/>
    <property type="match status" value="1"/>
</dbReference>
<protein>
    <recommendedName>
        <fullName evidence="6">fructokinase</fullName>
        <ecNumber evidence="6">2.7.1.4</ecNumber>
    </recommendedName>
</protein>
<dbReference type="EMBL" id="CP032626">
    <property type="protein sequence ID" value="AYF93068.1"/>
    <property type="molecule type" value="Genomic_DNA"/>
</dbReference>
<dbReference type="InterPro" id="IPR000600">
    <property type="entry name" value="ROK"/>
</dbReference>
<evidence type="ECO:0000313" key="8">
    <source>
        <dbReference type="EMBL" id="AYF93068.1"/>
    </source>
</evidence>